<proteinExistence type="inferred from homology"/>
<dbReference type="SUPFAM" id="SSF53474">
    <property type="entry name" value="alpha/beta-Hydrolases"/>
    <property type="match status" value="1"/>
</dbReference>
<dbReference type="OrthoDB" id="10263094at2759"/>
<gene>
    <name evidence="6" type="ORF">BDZ90DRAFT_214741</name>
</gene>
<keyword evidence="7" id="KW-1185">Reference proteome</keyword>
<reference evidence="6 7" key="1">
    <citation type="journal article" date="2018" name="Mol. Biol. Evol.">
        <title>Broad Genomic Sampling Reveals a Smut Pathogenic Ancestry of the Fungal Clade Ustilaginomycotina.</title>
        <authorList>
            <person name="Kijpornyongpan T."/>
            <person name="Mondo S.J."/>
            <person name="Barry K."/>
            <person name="Sandor L."/>
            <person name="Lee J."/>
            <person name="Lipzen A."/>
            <person name="Pangilinan J."/>
            <person name="LaButti K."/>
            <person name="Hainaut M."/>
            <person name="Henrissat B."/>
            <person name="Grigoriev I.V."/>
            <person name="Spatafora J.W."/>
            <person name="Aime M.C."/>
        </authorList>
    </citation>
    <scope>NUCLEOTIDE SEQUENCE [LARGE SCALE GENOMIC DNA]</scope>
    <source>
        <strain evidence="6 7">MCA 5214</strain>
    </source>
</reference>
<evidence type="ECO:0000256" key="3">
    <source>
        <dbReference type="ARBA" id="ARBA00022729"/>
    </source>
</evidence>
<dbReference type="InterPro" id="IPR029058">
    <property type="entry name" value="AB_hydrolase_fold"/>
</dbReference>
<protein>
    <recommendedName>
        <fullName evidence="2">palmitoyl-protein hydrolase</fullName>
        <ecNumber evidence="2">3.1.2.22</ecNumber>
    </recommendedName>
</protein>
<dbReference type="EC" id="3.1.2.22" evidence="2"/>
<dbReference type="RefSeq" id="XP_025360241.1">
    <property type="nucleotide sequence ID" value="XM_025504198.1"/>
</dbReference>
<evidence type="ECO:0000313" key="7">
    <source>
        <dbReference type="Proteomes" id="UP000245884"/>
    </source>
</evidence>
<evidence type="ECO:0000256" key="1">
    <source>
        <dbReference type="ARBA" id="ARBA00010758"/>
    </source>
</evidence>
<name>A0A316UK72_9BASI</name>
<dbReference type="GeneID" id="37026021"/>
<feature type="non-terminal residue" evidence="6">
    <location>
        <position position="1"/>
    </location>
</feature>
<feature type="non-terminal residue" evidence="6">
    <location>
        <position position="318"/>
    </location>
</feature>
<sequence length="318" mass="35354">KPHPLVIWHGLGDSAYAEGLVDLKRSLEEAFPGLFVHIVSLEEGESADRKRTVFGSVNDDVDQVCEQLKAIPELEGGMDAIGFSQGGQFLRAVVQRCEGVKVRNLVTFGSQHMGIADFPACKPADFLCRLAEGALRAGIYTDYAQSHVVSAQYYRNPRDADALQRYLETNHFLADINNEVEQNDEYKERLSTLDSFVMLQFSDDVTVVPKRSSWFESYPEAKRNDSSIKGHDPDVDETTPLRQSEIYTSDRLGLRSLDKRGSLVLDVCKGPHMHIDSACQLKVFGKYVGTPKSSASTVVPAPVRHGWARTLYATTGLR</sequence>
<dbReference type="EMBL" id="KZ819675">
    <property type="protein sequence ID" value="PWN25629.1"/>
    <property type="molecule type" value="Genomic_DNA"/>
</dbReference>
<keyword evidence="3" id="KW-0732">Signal</keyword>
<dbReference type="Pfam" id="PF02089">
    <property type="entry name" value="Palm_thioest"/>
    <property type="match status" value="1"/>
</dbReference>
<evidence type="ECO:0000313" key="6">
    <source>
        <dbReference type="EMBL" id="PWN25629.1"/>
    </source>
</evidence>
<dbReference type="FunFam" id="3.40.50.1820:FF:000107">
    <property type="entry name" value="Palmitoyl-protein thioesterase 1"/>
    <property type="match status" value="1"/>
</dbReference>
<dbReference type="GO" id="GO:0008474">
    <property type="term" value="F:palmitoyl-(protein) hydrolase activity"/>
    <property type="evidence" value="ECO:0007669"/>
    <property type="project" value="UniProtKB-EC"/>
</dbReference>
<dbReference type="STRING" id="1569628.A0A316UK72"/>
<dbReference type="PANTHER" id="PTHR11247">
    <property type="entry name" value="PALMITOYL-PROTEIN THIOESTERASE/DOLICHYLDIPHOSPHATASE 1"/>
    <property type="match status" value="1"/>
</dbReference>
<dbReference type="AlphaFoldDB" id="A0A316UK72"/>
<dbReference type="Proteomes" id="UP000245884">
    <property type="component" value="Unassembled WGS sequence"/>
</dbReference>
<keyword evidence="4 6" id="KW-0378">Hydrolase</keyword>
<evidence type="ECO:0000256" key="5">
    <source>
        <dbReference type="ARBA" id="ARBA00023180"/>
    </source>
</evidence>
<dbReference type="Gene3D" id="3.40.50.1820">
    <property type="entry name" value="alpha/beta hydrolase"/>
    <property type="match status" value="1"/>
</dbReference>
<comment type="similarity">
    <text evidence="1">Belongs to the palmitoyl-protein thioesterase family.</text>
</comment>
<organism evidence="6 7">
    <name type="scientific">Jaminaea rosea</name>
    <dbReference type="NCBI Taxonomy" id="1569628"/>
    <lineage>
        <taxon>Eukaryota</taxon>
        <taxon>Fungi</taxon>
        <taxon>Dikarya</taxon>
        <taxon>Basidiomycota</taxon>
        <taxon>Ustilaginomycotina</taxon>
        <taxon>Exobasidiomycetes</taxon>
        <taxon>Microstromatales</taxon>
        <taxon>Microstromatales incertae sedis</taxon>
        <taxon>Jaminaea</taxon>
    </lineage>
</organism>
<dbReference type="PANTHER" id="PTHR11247:SF8">
    <property type="entry name" value="PALMITOYL-PROTEIN THIOESTERASE 1"/>
    <property type="match status" value="1"/>
</dbReference>
<accession>A0A316UK72</accession>
<evidence type="ECO:0000256" key="4">
    <source>
        <dbReference type="ARBA" id="ARBA00022801"/>
    </source>
</evidence>
<evidence type="ECO:0000256" key="2">
    <source>
        <dbReference type="ARBA" id="ARBA00012423"/>
    </source>
</evidence>
<keyword evidence="5" id="KW-0325">Glycoprotein</keyword>